<dbReference type="AlphaFoldDB" id="A0A2T2NUH6"/>
<reference evidence="1 2" key="1">
    <citation type="journal article" date="2018" name="Front. Microbiol.">
        <title>Genome-Wide Analysis of Corynespora cassiicola Leaf Fall Disease Putative Effectors.</title>
        <authorList>
            <person name="Lopez D."/>
            <person name="Ribeiro S."/>
            <person name="Label P."/>
            <person name="Fumanal B."/>
            <person name="Venisse J.S."/>
            <person name="Kohler A."/>
            <person name="de Oliveira R.R."/>
            <person name="Labutti K."/>
            <person name="Lipzen A."/>
            <person name="Lail K."/>
            <person name="Bauer D."/>
            <person name="Ohm R.A."/>
            <person name="Barry K.W."/>
            <person name="Spatafora J."/>
            <person name="Grigoriev I.V."/>
            <person name="Martin F.M."/>
            <person name="Pujade-Renaud V."/>
        </authorList>
    </citation>
    <scope>NUCLEOTIDE SEQUENCE [LARGE SCALE GENOMIC DNA]</scope>
    <source>
        <strain evidence="1 2">Philippines</strain>
    </source>
</reference>
<name>A0A2T2NUH6_CORCC</name>
<dbReference type="Proteomes" id="UP000240883">
    <property type="component" value="Unassembled WGS sequence"/>
</dbReference>
<protein>
    <submittedName>
        <fullName evidence="1">Uncharacterized protein</fullName>
    </submittedName>
</protein>
<keyword evidence="2" id="KW-1185">Reference proteome</keyword>
<organism evidence="1 2">
    <name type="scientific">Corynespora cassiicola Philippines</name>
    <dbReference type="NCBI Taxonomy" id="1448308"/>
    <lineage>
        <taxon>Eukaryota</taxon>
        <taxon>Fungi</taxon>
        <taxon>Dikarya</taxon>
        <taxon>Ascomycota</taxon>
        <taxon>Pezizomycotina</taxon>
        <taxon>Dothideomycetes</taxon>
        <taxon>Pleosporomycetidae</taxon>
        <taxon>Pleosporales</taxon>
        <taxon>Corynesporascaceae</taxon>
        <taxon>Corynespora</taxon>
    </lineage>
</organism>
<proteinExistence type="predicted"/>
<dbReference type="EMBL" id="KZ678133">
    <property type="protein sequence ID" value="PSN69044.1"/>
    <property type="molecule type" value="Genomic_DNA"/>
</dbReference>
<sequence>MYFWLRTAYLYMPKLSWTGDRLSRRSCGSIRKDTMHSSQPPTFVPANGGKGCFSFPLDRHGRGPHPRQQHVQMHDKHRTAPHLILTPTYVIRPEKAQPSQELEPPCSNPFVSRLLFCFCSCSCSCSVVSCHRTHPISLFPAAYDIRATTAVCETQRRD</sequence>
<gene>
    <name evidence="1" type="ORF">BS50DRAFT_331274</name>
</gene>
<accession>A0A2T2NUH6</accession>
<evidence type="ECO:0000313" key="1">
    <source>
        <dbReference type="EMBL" id="PSN69044.1"/>
    </source>
</evidence>
<evidence type="ECO:0000313" key="2">
    <source>
        <dbReference type="Proteomes" id="UP000240883"/>
    </source>
</evidence>